<dbReference type="InterPro" id="IPR040663">
    <property type="entry name" value="DNA_pol_D_N"/>
</dbReference>
<evidence type="ECO:0000313" key="7">
    <source>
        <dbReference type="Proteomes" id="UP001497383"/>
    </source>
</evidence>
<evidence type="ECO:0000313" key="6">
    <source>
        <dbReference type="EMBL" id="CAK9441618.1"/>
    </source>
</evidence>
<dbReference type="InterPro" id="IPR007185">
    <property type="entry name" value="DNA_pol_a/d/e_bsu"/>
</dbReference>
<dbReference type="Proteomes" id="UP001497383">
    <property type="component" value="Chromosome 7"/>
</dbReference>
<dbReference type="Pfam" id="PF04042">
    <property type="entry name" value="DNA_pol_E_B"/>
    <property type="match status" value="1"/>
</dbReference>
<evidence type="ECO:0000256" key="2">
    <source>
        <dbReference type="ARBA" id="ARBA00022705"/>
    </source>
</evidence>
<feature type="compositionally biased region" description="Polar residues" evidence="3">
    <location>
        <begin position="7"/>
        <end position="21"/>
    </location>
</feature>
<dbReference type="PANTHER" id="PTHR10416">
    <property type="entry name" value="DNA POLYMERASE DELTA SUBUNIT 2"/>
    <property type="match status" value="1"/>
</dbReference>
<protein>
    <recommendedName>
        <fullName evidence="8">DNA polymerase delta small subunit</fullName>
    </recommendedName>
</protein>
<sequence>MKMEYTSYLNNATDSPAKQRSEVNIPSEFDKRNEFFISPTSRKYDKQYFSMYQYRLTHLKKRVIANAMKKWGHEKRKVDGQTIVKQDKILDIKSGQLCWVVGTVFCDAKYKLNILSDVDKGTDDVLPLIPVSYVDNEEQPVVMLEDESGRAVLHNEVFLKKNLLVTGCIVAVLGIEIQAGIFEIMDVVYPECAPQTPLPPKTQATPTKNKKVQSKKIAIVSGLNIGLDAHYDMKLELLKQYLTGELGSEQEQELAASISRLIIAGNSIEPIRNITAEEDLKNYITTNNYGSKNIPKFTTESLQQLDHFINEIITSLPVSVMPGENDPAEICWPQQQLHKSLFKSNSSIVGSDRLQRLTNPVWLEIEGVHILGTSGENVADVKKYASGTVDTMQIMHASMKWQNFVPTAPDTLYCYPYDEYDPFIFVSELPHVYFVGNQDKFEVETYVCEHSGARVVLVSVPEFKKSKEVVIFDLDELTGEVVRFEV</sequence>
<dbReference type="Gene3D" id="2.40.50.430">
    <property type="match status" value="1"/>
</dbReference>
<feature type="region of interest" description="Disordered" evidence="3">
    <location>
        <begin position="1"/>
        <end position="21"/>
    </location>
</feature>
<reference evidence="6 7" key="1">
    <citation type="submission" date="2024-03" db="EMBL/GenBank/DDBJ databases">
        <authorList>
            <person name="Brejova B."/>
        </authorList>
    </citation>
    <scope>NUCLEOTIDE SEQUENCE [LARGE SCALE GENOMIC DNA]</scope>
    <source>
        <strain evidence="6 7">CBS 14171</strain>
    </source>
</reference>
<proteinExistence type="inferred from homology"/>
<evidence type="ECO:0000256" key="3">
    <source>
        <dbReference type="SAM" id="MobiDB-lite"/>
    </source>
</evidence>
<evidence type="ECO:0008006" key="8">
    <source>
        <dbReference type="Google" id="ProtNLM"/>
    </source>
</evidence>
<dbReference type="Pfam" id="PF18018">
    <property type="entry name" value="DNA_pol_D_N"/>
    <property type="match status" value="1"/>
</dbReference>
<dbReference type="RefSeq" id="XP_066832424.1">
    <property type="nucleotide sequence ID" value="XM_066975823.1"/>
</dbReference>
<dbReference type="EMBL" id="OZ022411">
    <property type="protein sequence ID" value="CAK9441618.1"/>
    <property type="molecule type" value="Genomic_DNA"/>
</dbReference>
<evidence type="ECO:0000259" key="4">
    <source>
        <dbReference type="Pfam" id="PF04042"/>
    </source>
</evidence>
<dbReference type="GeneID" id="92210682"/>
<gene>
    <name evidence="6" type="ORF">LODBEIA_P54860</name>
</gene>
<dbReference type="PANTHER" id="PTHR10416:SF0">
    <property type="entry name" value="DNA POLYMERASE DELTA SUBUNIT 2"/>
    <property type="match status" value="1"/>
</dbReference>
<keyword evidence="7" id="KW-1185">Reference proteome</keyword>
<name>A0ABP0ZT17_9ASCO</name>
<organism evidence="6 7">
    <name type="scientific">Lodderomyces beijingensis</name>
    <dbReference type="NCBI Taxonomy" id="1775926"/>
    <lineage>
        <taxon>Eukaryota</taxon>
        <taxon>Fungi</taxon>
        <taxon>Dikarya</taxon>
        <taxon>Ascomycota</taxon>
        <taxon>Saccharomycotina</taxon>
        <taxon>Pichiomycetes</taxon>
        <taxon>Debaryomycetaceae</taxon>
        <taxon>Candida/Lodderomyces clade</taxon>
        <taxon>Lodderomyces</taxon>
    </lineage>
</organism>
<dbReference type="Gene3D" id="3.60.21.50">
    <property type="match status" value="1"/>
</dbReference>
<keyword evidence="2" id="KW-0235">DNA replication</keyword>
<accession>A0ABP0ZT17</accession>
<comment type="similarity">
    <text evidence="1">Belongs to the DNA polymerase delta/II small subunit family.</text>
</comment>
<evidence type="ECO:0000256" key="1">
    <source>
        <dbReference type="ARBA" id="ARBA00006035"/>
    </source>
</evidence>
<feature type="domain" description="DNA polymerase alpha/delta/epsilon subunit B" evidence="4">
    <location>
        <begin position="217"/>
        <end position="441"/>
    </location>
</feature>
<evidence type="ECO:0000259" key="5">
    <source>
        <dbReference type="Pfam" id="PF18018"/>
    </source>
</evidence>
<feature type="domain" description="DNA polymerase delta subunit OB-fold" evidence="5">
    <location>
        <begin position="47"/>
        <end position="187"/>
    </location>
</feature>
<dbReference type="InterPro" id="IPR024826">
    <property type="entry name" value="DNA_pol_delta/II_ssu"/>
</dbReference>